<keyword evidence="3" id="KW-1185">Reference proteome</keyword>
<gene>
    <name evidence="2" type="ORF">PBT88_04565</name>
</gene>
<dbReference type="PANTHER" id="PTHR30383">
    <property type="entry name" value="THIOESTERASE 1/PROTEASE 1/LYSOPHOSPHOLIPASE L1"/>
    <property type="match status" value="1"/>
</dbReference>
<dbReference type="InterPro" id="IPR013830">
    <property type="entry name" value="SGNH_hydro"/>
</dbReference>
<dbReference type="PANTHER" id="PTHR30383:SF24">
    <property type="entry name" value="THIOESTERASE 1_PROTEASE 1_LYSOPHOSPHOLIPASE L1"/>
    <property type="match status" value="1"/>
</dbReference>
<organism evidence="2 3">
    <name type="scientific">Sphingomonas abietis</name>
    <dbReference type="NCBI Taxonomy" id="3012344"/>
    <lineage>
        <taxon>Bacteria</taxon>
        <taxon>Pseudomonadati</taxon>
        <taxon>Pseudomonadota</taxon>
        <taxon>Alphaproteobacteria</taxon>
        <taxon>Sphingomonadales</taxon>
        <taxon>Sphingomonadaceae</taxon>
        <taxon>Sphingomonas</taxon>
    </lineage>
</organism>
<dbReference type="InterPro" id="IPR036514">
    <property type="entry name" value="SGNH_hydro_sf"/>
</dbReference>
<dbReference type="CDD" id="cd01822">
    <property type="entry name" value="Lysophospholipase_L1_like"/>
    <property type="match status" value="1"/>
</dbReference>
<dbReference type="Gene3D" id="3.40.50.1110">
    <property type="entry name" value="SGNH hydrolase"/>
    <property type="match status" value="1"/>
</dbReference>
<proteinExistence type="predicted"/>
<evidence type="ECO:0000259" key="1">
    <source>
        <dbReference type="Pfam" id="PF13472"/>
    </source>
</evidence>
<dbReference type="InterPro" id="IPR051532">
    <property type="entry name" value="Ester_Hydrolysis_Enzymes"/>
</dbReference>
<protein>
    <submittedName>
        <fullName evidence="2">Arylesterase</fullName>
    </submittedName>
</protein>
<evidence type="ECO:0000313" key="2">
    <source>
        <dbReference type="EMBL" id="WBO23409.1"/>
    </source>
</evidence>
<dbReference type="SUPFAM" id="SSF52266">
    <property type="entry name" value="SGNH hydrolase"/>
    <property type="match status" value="1"/>
</dbReference>
<evidence type="ECO:0000313" key="3">
    <source>
        <dbReference type="Proteomes" id="UP001210865"/>
    </source>
</evidence>
<accession>A0ABY7NPE4</accession>
<dbReference type="Proteomes" id="UP001210865">
    <property type="component" value="Chromosome"/>
</dbReference>
<name>A0ABY7NPE4_9SPHN</name>
<sequence length="205" mass="21566">MLALSALAGAPAHAAVPLIWAFGDSLTAGLGLPPHDGFTTQLEGALRRSGIPATVKNGGISGDTAAQGRARLLWGLRGLGVKPDLVIVELGANDMLRGLPTAQLATNLDLILAELQRRHIRVLIAGMKAAPNLGPDYRRAFDAIYPALARRYDVPLYPFYLDGVVGRPALIQADGIHPNAQGVAIVVARMLPTVRRALARPDPAG</sequence>
<reference evidence="2 3" key="1">
    <citation type="submission" date="2022-12" db="EMBL/GenBank/DDBJ databases">
        <title>Sphingomonas abieness sp. nov., an endophytic bacterium isolated from Abies koreana.</title>
        <authorList>
            <person name="Jiang L."/>
            <person name="Lee J."/>
        </authorList>
    </citation>
    <scope>NUCLEOTIDE SEQUENCE [LARGE SCALE GENOMIC DNA]</scope>
    <source>
        <strain evidence="3">PAMB 00755</strain>
    </source>
</reference>
<feature type="domain" description="SGNH hydrolase-type esterase" evidence="1">
    <location>
        <begin position="21"/>
        <end position="184"/>
    </location>
</feature>
<dbReference type="EMBL" id="CP115174">
    <property type="protein sequence ID" value="WBO23409.1"/>
    <property type="molecule type" value="Genomic_DNA"/>
</dbReference>
<dbReference type="Pfam" id="PF13472">
    <property type="entry name" value="Lipase_GDSL_2"/>
    <property type="match status" value="1"/>
</dbReference>
<dbReference type="RefSeq" id="WP_270078041.1">
    <property type="nucleotide sequence ID" value="NZ_CP115174.1"/>
</dbReference>